<reference evidence="1" key="1">
    <citation type="journal article" date="2014" name="Front. Microbiol.">
        <title>High frequency of phylogenetically diverse reductive dehalogenase-homologous genes in deep subseafloor sedimentary metagenomes.</title>
        <authorList>
            <person name="Kawai M."/>
            <person name="Futagami T."/>
            <person name="Toyoda A."/>
            <person name="Takaki Y."/>
            <person name="Nishi S."/>
            <person name="Hori S."/>
            <person name="Arai W."/>
            <person name="Tsubouchi T."/>
            <person name="Morono Y."/>
            <person name="Uchiyama I."/>
            <person name="Ito T."/>
            <person name="Fujiyama A."/>
            <person name="Inagaki F."/>
            <person name="Takami H."/>
        </authorList>
    </citation>
    <scope>NUCLEOTIDE SEQUENCE</scope>
    <source>
        <strain evidence="1">Expedition CK06-06</strain>
    </source>
</reference>
<dbReference type="EMBL" id="BARS01010209">
    <property type="protein sequence ID" value="GAF91001.1"/>
    <property type="molecule type" value="Genomic_DNA"/>
</dbReference>
<proteinExistence type="predicted"/>
<accession>X0TUY9</accession>
<feature type="non-terminal residue" evidence="1">
    <location>
        <position position="46"/>
    </location>
</feature>
<sequence>MRNGLVDELDRVVAQREPPVVLLYAGDVTKTSHSCIAILLVASNSP</sequence>
<evidence type="ECO:0000313" key="1">
    <source>
        <dbReference type="EMBL" id="GAF91001.1"/>
    </source>
</evidence>
<organism evidence="1">
    <name type="scientific">marine sediment metagenome</name>
    <dbReference type="NCBI Taxonomy" id="412755"/>
    <lineage>
        <taxon>unclassified sequences</taxon>
        <taxon>metagenomes</taxon>
        <taxon>ecological metagenomes</taxon>
    </lineage>
</organism>
<comment type="caution">
    <text evidence="1">The sequence shown here is derived from an EMBL/GenBank/DDBJ whole genome shotgun (WGS) entry which is preliminary data.</text>
</comment>
<dbReference type="AlphaFoldDB" id="X0TUY9"/>
<name>X0TUY9_9ZZZZ</name>
<gene>
    <name evidence="1" type="ORF">S01H1_18991</name>
</gene>
<protein>
    <submittedName>
        <fullName evidence="1">Uncharacterized protein</fullName>
    </submittedName>
</protein>